<feature type="region of interest" description="Disordered" evidence="1">
    <location>
        <begin position="1"/>
        <end position="22"/>
    </location>
</feature>
<evidence type="ECO:0000313" key="4">
    <source>
        <dbReference type="RefSeq" id="XP_022642055.1"/>
    </source>
</evidence>
<evidence type="ECO:0000256" key="1">
    <source>
        <dbReference type="SAM" id="MobiDB-lite"/>
    </source>
</evidence>
<reference evidence="3 4" key="2">
    <citation type="submission" date="2025-04" db="UniProtKB">
        <authorList>
            <consortium name="RefSeq"/>
        </authorList>
    </citation>
    <scope>IDENTIFICATION</scope>
    <source>
        <tissue evidence="3 4">Leaf</tissue>
    </source>
</reference>
<name>A0A3Q0FHB3_VIGRR</name>
<dbReference type="GeneID" id="106773651"/>
<evidence type="ECO:0000313" key="5">
    <source>
        <dbReference type="RefSeq" id="XP_022642056.1"/>
    </source>
</evidence>
<dbReference type="Proteomes" id="UP000087766">
    <property type="component" value="Chromosome 9"/>
</dbReference>
<proteinExistence type="predicted"/>
<dbReference type="RefSeq" id="XP_022642054.1">
    <property type="nucleotide sequence ID" value="XM_022786333.1"/>
</dbReference>
<dbReference type="OrthoDB" id="1641903at2759"/>
<evidence type="ECO:0000313" key="3">
    <source>
        <dbReference type="RefSeq" id="XP_022642054.1"/>
    </source>
</evidence>
<organism evidence="2 3">
    <name type="scientific">Vigna radiata var. radiata</name>
    <name type="common">Mung bean</name>
    <name type="synonym">Phaseolus aureus</name>
    <dbReference type="NCBI Taxonomy" id="3916"/>
    <lineage>
        <taxon>Eukaryota</taxon>
        <taxon>Viridiplantae</taxon>
        <taxon>Streptophyta</taxon>
        <taxon>Embryophyta</taxon>
        <taxon>Tracheophyta</taxon>
        <taxon>Spermatophyta</taxon>
        <taxon>Magnoliopsida</taxon>
        <taxon>eudicotyledons</taxon>
        <taxon>Gunneridae</taxon>
        <taxon>Pentapetalae</taxon>
        <taxon>rosids</taxon>
        <taxon>fabids</taxon>
        <taxon>Fabales</taxon>
        <taxon>Fabaceae</taxon>
        <taxon>Papilionoideae</taxon>
        <taxon>50 kb inversion clade</taxon>
        <taxon>NPAAA clade</taxon>
        <taxon>indigoferoid/millettioid clade</taxon>
        <taxon>Phaseoleae</taxon>
        <taxon>Vigna</taxon>
    </lineage>
</organism>
<accession>A0A3Q0FHB3</accession>
<sequence length="113" mass="12264">MRSRQGEEENLNLRGSNGRENLKGETGFQGFIQRGFPALGNCVEIDIPMLLLIVGLSQVHVTISYPMGSTHFFCCSFICNDVCSFVSMVQSTGAYKAASRLAIATPPPAYVLS</sequence>
<keyword evidence="2" id="KW-1185">Reference proteome</keyword>
<evidence type="ECO:0000313" key="2">
    <source>
        <dbReference type="Proteomes" id="UP000087766"/>
    </source>
</evidence>
<protein>
    <submittedName>
        <fullName evidence="3 4">Nucleobase-ascorbate transporter 1-like isoform X1</fullName>
    </submittedName>
</protein>
<gene>
    <name evidence="3 4 5" type="primary">LOC106773651</name>
</gene>
<dbReference type="RefSeq" id="XP_022642056.1">
    <property type="nucleotide sequence ID" value="XM_022786335.1"/>
</dbReference>
<dbReference type="AlphaFoldDB" id="A0A3Q0FHB3"/>
<dbReference type="STRING" id="3916.A0A3Q0FHB3"/>
<dbReference type="RefSeq" id="XP_022642055.1">
    <property type="nucleotide sequence ID" value="XM_022786334.1"/>
</dbReference>
<reference evidence="2" key="1">
    <citation type="journal article" date="2014" name="Nat. Commun.">
        <title>Genome sequence of mungbean and insights into evolution within Vigna species.</title>
        <authorList>
            <person name="Kang Y.J."/>
            <person name="Kim S.K."/>
            <person name="Kim M.Y."/>
            <person name="Lestari P."/>
            <person name="Kim K.H."/>
            <person name="Ha B.K."/>
            <person name="Jun T.H."/>
            <person name="Hwang W.J."/>
            <person name="Lee T."/>
            <person name="Lee J."/>
            <person name="Shim S."/>
            <person name="Yoon M.Y."/>
            <person name="Jang Y.E."/>
            <person name="Han K.S."/>
            <person name="Taeprayoon P."/>
            <person name="Yoon N."/>
            <person name="Somta P."/>
            <person name="Tanya P."/>
            <person name="Kim K.S."/>
            <person name="Gwag J.G."/>
            <person name="Moon J.K."/>
            <person name="Lee Y.H."/>
            <person name="Park B.S."/>
            <person name="Bombarely A."/>
            <person name="Doyle J.J."/>
            <person name="Jackson S.A."/>
            <person name="Schafleitner R."/>
            <person name="Srinives P."/>
            <person name="Varshney R.K."/>
            <person name="Lee S.H."/>
        </authorList>
    </citation>
    <scope>NUCLEOTIDE SEQUENCE [LARGE SCALE GENOMIC DNA]</scope>
    <source>
        <strain evidence="2">cv. VC1973A</strain>
    </source>
</reference>